<name>A0A1I4NCN4_9HYPH</name>
<dbReference type="OrthoDB" id="9816060at2"/>
<evidence type="ECO:0000256" key="3">
    <source>
        <dbReference type="ARBA" id="ARBA00022475"/>
    </source>
</evidence>
<dbReference type="NCBIfam" id="TIGR01620">
    <property type="entry name" value="hyp_HI0043"/>
    <property type="match status" value="1"/>
</dbReference>
<feature type="transmembrane region" description="Helical" evidence="9">
    <location>
        <begin position="95"/>
        <end position="116"/>
    </location>
</feature>
<sequence length="342" mass="35650">MSSGQKPRAFRINPEPPPGPGVTTTPLAARPEQARIVEEPFEIVDAADGVAVPVAPRRGSPWGALFLSAAGGLVSLGIGLSVERMIADLFQAAPWLGWVALALLGLAGLALLAIVGRELAGLRRERKIERLRQSAVDALATRDHTGAQAVVQALSAFYADRESLAPGRARIDAAADAILDVDDRIGLAEHELLAGLDRQARNAIASAAKQVSAVTALSPRAIVDVAFVVFAAVRLLRRIAAIYGGRPGFLGFLRLARAAVGHLTVTGGMAVGESVMQQVLGLGIAARVSAKLGEGVLNGLMTARFGLAALNVCRPLPFVREAPPRLADVAGELLRAAEPDPK</sequence>
<dbReference type="STRING" id="582667.SAMN05192568_102054"/>
<dbReference type="Pfam" id="PF05128">
    <property type="entry name" value="DUF697"/>
    <property type="match status" value="1"/>
</dbReference>
<dbReference type="AlphaFoldDB" id="A0A1I4NCN4"/>
<evidence type="ECO:0000256" key="6">
    <source>
        <dbReference type="ARBA" id="ARBA00022989"/>
    </source>
</evidence>
<dbReference type="PANTHER" id="PTHR39342:SF1">
    <property type="entry name" value="UPF0283 MEMBRANE PROTEIN YCJF"/>
    <property type="match status" value="1"/>
</dbReference>
<dbReference type="EMBL" id="FOTK01000020">
    <property type="protein sequence ID" value="SFM13229.1"/>
    <property type="molecule type" value="Genomic_DNA"/>
</dbReference>
<evidence type="ECO:0000256" key="1">
    <source>
        <dbReference type="ARBA" id="ARBA00004429"/>
    </source>
</evidence>
<organism evidence="10 11">
    <name type="scientific">Methylobacterium pseudosasicola</name>
    <dbReference type="NCBI Taxonomy" id="582667"/>
    <lineage>
        <taxon>Bacteria</taxon>
        <taxon>Pseudomonadati</taxon>
        <taxon>Pseudomonadota</taxon>
        <taxon>Alphaproteobacteria</taxon>
        <taxon>Hyphomicrobiales</taxon>
        <taxon>Methylobacteriaceae</taxon>
        <taxon>Methylobacterium</taxon>
    </lineage>
</organism>
<evidence type="ECO:0000256" key="2">
    <source>
        <dbReference type="ARBA" id="ARBA00008255"/>
    </source>
</evidence>
<keyword evidence="4" id="KW-0997">Cell inner membrane</keyword>
<protein>
    <submittedName>
        <fullName evidence="10">Putative membrane protein</fullName>
    </submittedName>
</protein>
<keyword evidence="7 9" id="KW-0472">Membrane</keyword>
<dbReference type="InterPro" id="IPR021147">
    <property type="entry name" value="DUF697"/>
</dbReference>
<gene>
    <name evidence="10" type="ORF">SAMN05192568_102054</name>
</gene>
<evidence type="ECO:0000256" key="7">
    <source>
        <dbReference type="ARBA" id="ARBA00023136"/>
    </source>
</evidence>
<keyword evidence="3" id="KW-1003">Cell membrane</keyword>
<dbReference type="InterPro" id="IPR006507">
    <property type="entry name" value="UPF0283"/>
</dbReference>
<evidence type="ECO:0000256" key="9">
    <source>
        <dbReference type="SAM" id="Phobius"/>
    </source>
</evidence>
<dbReference type="GO" id="GO:0005886">
    <property type="term" value="C:plasma membrane"/>
    <property type="evidence" value="ECO:0007669"/>
    <property type="project" value="UniProtKB-SubCell"/>
</dbReference>
<evidence type="ECO:0000256" key="5">
    <source>
        <dbReference type="ARBA" id="ARBA00022692"/>
    </source>
</evidence>
<keyword evidence="5 9" id="KW-0812">Transmembrane</keyword>
<dbReference type="RefSeq" id="WP_092043057.1">
    <property type="nucleotide sequence ID" value="NZ_FOTK01000020.1"/>
</dbReference>
<evidence type="ECO:0000313" key="10">
    <source>
        <dbReference type="EMBL" id="SFM13229.1"/>
    </source>
</evidence>
<comment type="subcellular location">
    <subcellularLocation>
        <location evidence="1">Cell inner membrane</location>
        <topology evidence="1">Multi-pass membrane protein</topology>
    </subcellularLocation>
</comment>
<proteinExistence type="inferred from homology"/>
<feature type="region of interest" description="Disordered" evidence="8">
    <location>
        <begin position="1"/>
        <end position="26"/>
    </location>
</feature>
<keyword evidence="11" id="KW-1185">Reference proteome</keyword>
<evidence type="ECO:0000313" key="11">
    <source>
        <dbReference type="Proteomes" id="UP000199048"/>
    </source>
</evidence>
<dbReference type="Proteomes" id="UP000199048">
    <property type="component" value="Unassembled WGS sequence"/>
</dbReference>
<accession>A0A1I4NCN4</accession>
<keyword evidence="6 9" id="KW-1133">Transmembrane helix</keyword>
<dbReference type="PANTHER" id="PTHR39342">
    <property type="entry name" value="UPF0283 MEMBRANE PROTEIN YCJF"/>
    <property type="match status" value="1"/>
</dbReference>
<feature type="transmembrane region" description="Helical" evidence="9">
    <location>
        <begin position="62"/>
        <end position="83"/>
    </location>
</feature>
<comment type="similarity">
    <text evidence="2">Belongs to the UPF0283 family.</text>
</comment>
<reference evidence="11" key="1">
    <citation type="submission" date="2016-10" db="EMBL/GenBank/DDBJ databases">
        <authorList>
            <person name="Varghese N."/>
            <person name="Submissions S."/>
        </authorList>
    </citation>
    <scope>NUCLEOTIDE SEQUENCE [LARGE SCALE GENOMIC DNA]</scope>
    <source>
        <strain evidence="11">BL36</strain>
    </source>
</reference>
<evidence type="ECO:0000256" key="8">
    <source>
        <dbReference type="SAM" id="MobiDB-lite"/>
    </source>
</evidence>
<evidence type="ECO:0000256" key="4">
    <source>
        <dbReference type="ARBA" id="ARBA00022519"/>
    </source>
</evidence>